<evidence type="ECO:0000313" key="2">
    <source>
        <dbReference type="Proteomes" id="UP000305708"/>
    </source>
</evidence>
<reference evidence="1 2" key="1">
    <citation type="submission" date="2019-01" db="EMBL/GenBank/DDBJ databases">
        <title>Still something new to discover - new insights into E. coli phage diversity and taxonomy.</title>
        <authorList>
            <person name="Korf I.H.E."/>
            <person name="Adriaennsens E."/>
            <person name="Dreiseikelmann B."/>
            <person name="Kropinski A."/>
            <person name="Nimtz M."/>
            <person name="Meier-Kolthoff J.P."/>
            <person name="Rohde M."/>
            <person name="van Raaij M."/>
            <person name="Wittmann J."/>
        </authorList>
    </citation>
    <scope>NUCLEOTIDE SEQUENCE [LARGE SCALE GENOMIC DNA]</scope>
</reference>
<evidence type="ECO:0000313" key="1">
    <source>
        <dbReference type="EMBL" id="QBQ80448.1"/>
    </source>
</evidence>
<keyword evidence="2" id="KW-1185">Reference proteome</keyword>
<name>A0A482N3G1_9CAUD</name>
<sequence>MIRQVFMSTQAARLKELRKQLEGLRRFERTAAAIGMSISERIEILSQIRYTEGAIREVESMLTDTTVAPFNPPSLPIWWAFLCLL</sequence>
<accession>A0A482N3G1</accession>
<gene>
    <name evidence="1" type="ORF">PTXU06_00011</name>
</gene>
<organism evidence="1 2">
    <name type="scientific">Escherichia phage vB_EcoS_PTXU06</name>
    <dbReference type="NCBI Taxonomy" id="2508185"/>
    <lineage>
        <taxon>Viruses</taxon>
        <taxon>Duplodnaviria</taxon>
        <taxon>Heunggongvirae</taxon>
        <taxon>Uroviricota</taxon>
        <taxon>Caudoviricetes</taxon>
        <taxon>Dhillonvirus</taxon>
        <taxon>Dhillonvirus PTXU06</taxon>
    </lineage>
</organism>
<protein>
    <submittedName>
        <fullName evidence="1">Uncharacterized protein</fullName>
    </submittedName>
</protein>
<proteinExistence type="predicted"/>
<dbReference type="Proteomes" id="UP000305708">
    <property type="component" value="Segment"/>
</dbReference>
<dbReference type="EMBL" id="MK373789">
    <property type="protein sequence ID" value="QBQ80448.1"/>
    <property type="molecule type" value="Genomic_DNA"/>
</dbReference>